<evidence type="ECO:0000313" key="5">
    <source>
        <dbReference type="Proteomes" id="UP001515480"/>
    </source>
</evidence>
<comment type="caution">
    <text evidence="4">The sequence shown here is derived from an EMBL/GenBank/DDBJ whole genome shotgun (WGS) entry which is preliminary data.</text>
</comment>
<dbReference type="Proteomes" id="UP001515480">
    <property type="component" value="Unassembled WGS sequence"/>
</dbReference>
<evidence type="ECO:0000313" key="4">
    <source>
        <dbReference type="EMBL" id="KAL1500282.1"/>
    </source>
</evidence>
<keyword evidence="5" id="KW-1185">Reference proteome</keyword>
<dbReference type="InterPro" id="IPR013083">
    <property type="entry name" value="Znf_RING/FYVE/PHD"/>
</dbReference>
<dbReference type="GO" id="GO:0008270">
    <property type="term" value="F:zinc ion binding"/>
    <property type="evidence" value="ECO:0007669"/>
    <property type="project" value="UniProtKB-KW"/>
</dbReference>
<feature type="region of interest" description="Disordered" evidence="2">
    <location>
        <begin position="315"/>
        <end position="340"/>
    </location>
</feature>
<reference evidence="4 5" key="1">
    <citation type="journal article" date="2024" name="Science">
        <title>Giant polyketide synthase enzymes in the biosynthesis of giant marine polyether toxins.</title>
        <authorList>
            <person name="Fallon T.R."/>
            <person name="Shende V.V."/>
            <person name="Wierzbicki I.H."/>
            <person name="Pendleton A.L."/>
            <person name="Watervoot N.F."/>
            <person name="Auber R.P."/>
            <person name="Gonzalez D.J."/>
            <person name="Wisecaver J.H."/>
            <person name="Moore B.S."/>
        </authorList>
    </citation>
    <scope>NUCLEOTIDE SEQUENCE [LARGE SCALE GENOMIC DNA]</scope>
    <source>
        <strain evidence="4 5">12B1</strain>
    </source>
</reference>
<dbReference type="PROSITE" id="PS50089">
    <property type="entry name" value="ZF_RING_2"/>
    <property type="match status" value="1"/>
</dbReference>
<feature type="domain" description="RING-type" evidence="3">
    <location>
        <begin position="3"/>
        <end position="45"/>
    </location>
</feature>
<organism evidence="4 5">
    <name type="scientific">Prymnesium parvum</name>
    <name type="common">Toxic golden alga</name>
    <dbReference type="NCBI Taxonomy" id="97485"/>
    <lineage>
        <taxon>Eukaryota</taxon>
        <taxon>Haptista</taxon>
        <taxon>Haptophyta</taxon>
        <taxon>Prymnesiophyceae</taxon>
        <taxon>Prymnesiales</taxon>
        <taxon>Prymnesiaceae</taxon>
        <taxon>Prymnesium</taxon>
    </lineage>
</organism>
<feature type="region of interest" description="Disordered" evidence="2">
    <location>
        <begin position="212"/>
        <end position="297"/>
    </location>
</feature>
<keyword evidence="1" id="KW-0863">Zinc-finger</keyword>
<proteinExistence type="predicted"/>
<accession>A0AB34IM71</accession>
<dbReference type="InterPro" id="IPR001841">
    <property type="entry name" value="Znf_RING"/>
</dbReference>
<keyword evidence="1" id="KW-0479">Metal-binding</keyword>
<dbReference type="AlphaFoldDB" id="A0AB34IM71"/>
<evidence type="ECO:0000259" key="3">
    <source>
        <dbReference type="PROSITE" id="PS50089"/>
    </source>
</evidence>
<evidence type="ECO:0000256" key="1">
    <source>
        <dbReference type="PROSITE-ProRule" id="PRU00175"/>
    </source>
</evidence>
<name>A0AB34IM71_PRYPA</name>
<sequence length="340" mass="36372">MQCATCTQPILHACLTAACGHCFHDVCAETLCSSSNGKSCCPECDVPITAEELWRTYVDCAGSSQDSQPAPTLSVAQEAIEWRRAVRVARQVDQAERLVASTCAELRQEDRALADLARVERELHVQTAAASARAAAVRKRSLHSAVLVGATVSFNRLQSTAHAGVRDEVKALAREHGHSKQQLCAVLQLLLFRLQKAYAHKLAELGSLREAERTARRRTVSRRPAVAADAPPASAPAPADPHVERGEGVQGEAAPAEAEGRRVERRGYGRKTHSFLRLARGTPKSAAAGGGGAGLDQTSQVCGVAVGQRVRGRLTAHPRSVRLHAGRKGRSAKRSRLGTC</sequence>
<gene>
    <name evidence="4" type="ORF">AB1Y20_012949</name>
</gene>
<dbReference type="Gene3D" id="3.30.40.10">
    <property type="entry name" value="Zinc/RING finger domain, C3HC4 (zinc finger)"/>
    <property type="match status" value="1"/>
</dbReference>
<feature type="compositionally biased region" description="Low complexity" evidence="2">
    <location>
        <begin position="222"/>
        <end position="232"/>
    </location>
</feature>
<evidence type="ECO:0000256" key="2">
    <source>
        <dbReference type="SAM" id="MobiDB-lite"/>
    </source>
</evidence>
<dbReference type="EMBL" id="JBGBPQ010000023">
    <property type="protein sequence ID" value="KAL1500282.1"/>
    <property type="molecule type" value="Genomic_DNA"/>
</dbReference>
<feature type="compositionally biased region" description="Basic and acidic residues" evidence="2">
    <location>
        <begin position="258"/>
        <end position="267"/>
    </location>
</feature>
<keyword evidence="1" id="KW-0862">Zinc</keyword>
<protein>
    <recommendedName>
        <fullName evidence="3">RING-type domain-containing protein</fullName>
    </recommendedName>
</protein>